<evidence type="ECO:0000256" key="6">
    <source>
        <dbReference type="ARBA" id="ARBA00024937"/>
    </source>
</evidence>
<evidence type="ECO:0000259" key="7">
    <source>
        <dbReference type="PROSITE" id="PS50987"/>
    </source>
</evidence>
<dbReference type="Pfam" id="PF08220">
    <property type="entry name" value="HTH_DeoR"/>
    <property type="match status" value="1"/>
</dbReference>
<dbReference type="InterPro" id="IPR036388">
    <property type="entry name" value="WH-like_DNA-bd_sf"/>
</dbReference>
<dbReference type="RefSeq" id="WP_012775545.1">
    <property type="nucleotide sequence ID" value="NZ_ALLE01000041.1"/>
</dbReference>
<dbReference type="Gene3D" id="3.40.50.1360">
    <property type="match status" value="1"/>
</dbReference>
<dbReference type="SMART" id="SM01134">
    <property type="entry name" value="DeoRC"/>
    <property type="match status" value="1"/>
</dbReference>
<proteinExistence type="predicted"/>
<dbReference type="InterPro" id="IPR001034">
    <property type="entry name" value="DeoR_HTH"/>
</dbReference>
<dbReference type="Pfam" id="PF00455">
    <property type="entry name" value="DeoRC"/>
    <property type="match status" value="1"/>
</dbReference>
<evidence type="ECO:0000256" key="4">
    <source>
        <dbReference type="ARBA" id="ARBA00023125"/>
    </source>
</evidence>
<dbReference type="InterPro" id="IPR036390">
    <property type="entry name" value="WH_DNA-bd_sf"/>
</dbReference>
<dbReference type="PROSITE" id="PS51000">
    <property type="entry name" value="HTH_DEOR_2"/>
    <property type="match status" value="1"/>
</dbReference>
<evidence type="ECO:0000256" key="1">
    <source>
        <dbReference type="ARBA" id="ARBA00021390"/>
    </source>
</evidence>
<keyword evidence="3" id="KW-0805">Transcription regulation</keyword>
<dbReference type="Proteomes" id="UP000028185">
    <property type="component" value="Chromosome"/>
</dbReference>
<feature type="domain" description="HTH arsR-type" evidence="7">
    <location>
        <begin position="1"/>
        <end position="82"/>
    </location>
</feature>
<protein>
    <recommendedName>
        <fullName evidence="1">Lactose phosphotransferase system repressor</fullName>
    </recommendedName>
</protein>
<dbReference type="InterPro" id="IPR001845">
    <property type="entry name" value="HTH_ArsR_DNA-bd_dom"/>
</dbReference>
<dbReference type="HOGENOM" id="CLU_060699_1_0_9"/>
<keyword evidence="4" id="KW-0238">DNA-binding</keyword>
<dbReference type="InterPro" id="IPR014036">
    <property type="entry name" value="DeoR-like_C"/>
</dbReference>
<comment type="function">
    <text evidence="6">Repressor of the lactose catabolism operon. Galactose-6-phosphate is the inducer.</text>
</comment>
<dbReference type="PROSITE" id="PS00894">
    <property type="entry name" value="HTH_DEOR_1"/>
    <property type="match status" value="1"/>
</dbReference>
<evidence type="ECO:0000256" key="3">
    <source>
        <dbReference type="ARBA" id="ARBA00023015"/>
    </source>
</evidence>
<dbReference type="SMART" id="SM00420">
    <property type="entry name" value="HTH_DEOR"/>
    <property type="match status" value="1"/>
</dbReference>
<dbReference type="InterPro" id="IPR018356">
    <property type="entry name" value="Tscrpt_reg_HTH_DeoR_CS"/>
</dbReference>
<evidence type="ECO:0000259" key="8">
    <source>
        <dbReference type="PROSITE" id="PS51000"/>
    </source>
</evidence>
<name>A0A075SGR2_STRSU</name>
<dbReference type="InterPro" id="IPR050313">
    <property type="entry name" value="Carb_Metab_HTH_regulators"/>
</dbReference>
<dbReference type="SUPFAM" id="SSF100950">
    <property type="entry name" value="NagB/RpiA/CoA transferase-like"/>
    <property type="match status" value="1"/>
</dbReference>
<dbReference type="AlphaFoldDB" id="A0A075SGR2"/>
<dbReference type="PANTHER" id="PTHR30363">
    <property type="entry name" value="HTH-TYPE TRANSCRIPTIONAL REGULATOR SRLR-RELATED"/>
    <property type="match status" value="1"/>
</dbReference>
<dbReference type="EMBL" id="CP008921">
    <property type="protein sequence ID" value="AIG43023.1"/>
    <property type="molecule type" value="Genomic_DNA"/>
</dbReference>
<evidence type="ECO:0000256" key="2">
    <source>
        <dbReference type="ARBA" id="ARBA00022491"/>
    </source>
</evidence>
<dbReference type="GO" id="GO:0003700">
    <property type="term" value="F:DNA-binding transcription factor activity"/>
    <property type="evidence" value="ECO:0007669"/>
    <property type="project" value="InterPro"/>
</dbReference>
<keyword evidence="5" id="KW-0804">Transcription</keyword>
<sequence length="253" mass="28493">MIKKERHERILDMLNIEGVITVKDMMKELNISDMTARRDLDSLAEAGFLTRIHGGAQRLYKDEEPHEKTHIEKKVLQTKEKKLIAQKANSIIKDGETVFIGPGTTLEHLAVELKTRNIRVITNSLPVFLILNKSGTVDLLLIGGEYREITGAFVGSMATTNLKTLRFSKAFVSANAVSDNAIATYSDVEGEIQQLALDNAVEKILLVDSTKFNRYDFFNFYTLEQIDTIITDNQISQDQLNEFGRLTTIIQAD</sequence>
<evidence type="ECO:0000313" key="10">
    <source>
        <dbReference type="Proteomes" id="UP000028185"/>
    </source>
</evidence>
<keyword evidence="2" id="KW-0678">Repressor</keyword>
<dbReference type="GeneID" id="8154948"/>
<dbReference type="PROSITE" id="PS50987">
    <property type="entry name" value="HTH_ARSR_2"/>
    <property type="match status" value="1"/>
</dbReference>
<evidence type="ECO:0000256" key="5">
    <source>
        <dbReference type="ARBA" id="ARBA00023163"/>
    </source>
</evidence>
<dbReference type="GO" id="GO:0003677">
    <property type="term" value="F:DNA binding"/>
    <property type="evidence" value="ECO:0007669"/>
    <property type="project" value="UniProtKB-KW"/>
</dbReference>
<dbReference type="PATRIC" id="fig|1214179.4.peg.518"/>
<feature type="domain" description="HTH deoR-type" evidence="8">
    <location>
        <begin position="3"/>
        <end position="58"/>
    </location>
</feature>
<dbReference type="PRINTS" id="PR00037">
    <property type="entry name" value="HTHLACR"/>
</dbReference>
<dbReference type="PANTHER" id="PTHR30363:SF4">
    <property type="entry name" value="GLYCEROL-3-PHOSPHATE REGULON REPRESSOR"/>
    <property type="match status" value="1"/>
</dbReference>
<dbReference type="SUPFAM" id="SSF46785">
    <property type="entry name" value="Winged helix' DNA-binding domain"/>
    <property type="match status" value="1"/>
</dbReference>
<organism evidence="9 10">
    <name type="scientific">Streptococcus suis 6407</name>
    <dbReference type="NCBI Taxonomy" id="1214179"/>
    <lineage>
        <taxon>Bacteria</taxon>
        <taxon>Bacillati</taxon>
        <taxon>Bacillota</taxon>
        <taxon>Bacilli</taxon>
        <taxon>Lactobacillales</taxon>
        <taxon>Streptococcaceae</taxon>
        <taxon>Streptococcus</taxon>
    </lineage>
</organism>
<reference evidence="9 10" key="1">
    <citation type="journal article" date="2014" name="Genome Announc.">
        <title>Whole-Genome Sequence of Streptococcus suis Serotype 4 Reference Strain 6407.</title>
        <authorList>
            <person name="Wang K."/>
            <person name="Chen J."/>
            <person name="Yao H."/>
            <person name="Lu C."/>
        </authorList>
    </citation>
    <scope>NUCLEOTIDE SEQUENCE [LARGE SCALE GENOMIC DNA]</scope>
    <source>
        <strain evidence="9">6407</strain>
    </source>
</reference>
<dbReference type="InterPro" id="IPR037171">
    <property type="entry name" value="NagB/RpiA_transferase-like"/>
</dbReference>
<evidence type="ECO:0000313" key="9">
    <source>
        <dbReference type="EMBL" id="AIG43023.1"/>
    </source>
</evidence>
<dbReference type="Gene3D" id="1.10.10.10">
    <property type="entry name" value="Winged helix-like DNA-binding domain superfamily/Winged helix DNA-binding domain"/>
    <property type="match status" value="1"/>
</dbReference>
<accession>A0A075SGR2</accession>
<gene>
    <name evidence="9" type="ORF">ID09_02785</name>
</gene>